<sequence>MRKQCPPPCPGRGGASERDLELPCDPRPHELRPSGKMAEVQGAEVKVDDGEPKLSKKRRLEAPAEAVVPGAFLPVLVGMNMLGRSRCAPKLQPPGCRGPPLVGSFFLLVLVE</sequence>
<keyword evidence="3" id="KW-1185">Reference proteome</keyword>
<feature type="compositionally biased region" description="Basic and acidic residues" evidence="1">
    <location>
        <begin position="45"/>
        <end position="54"/>
    </location>
</feature>
<feature type="region of interest" description="Disordered" evidence="1">
    <location>
        <begin position="1"/>
        <end position="58"/>
    </location>
</feature>
<evidence type="ECO:0000313" key="3">
    <source>
        <dbReference type="Proteomes" id="UP001159641"/>
    </source>
</evidence>
<evidence type="ECO:0000256" key="1">
    <source>
        <dbReference type="SAM" id="MobiDB-lite"/>
    </source>
</evidence>
<organism evidence="2 3">
    <name type="scientific">Eschrichtius robustus</name>
    <name type="common">California gray whale</name>
    <name type="synonym">Eschrichtius gibbosus</name>
    <dbReference type="NCBI Taxonomy" id="9764"/>
    <lineage>
        <taxon>Eukaryota</taxon>
        <taxon>Metazoa</taxon>
        <taxon>Chordata</taxon>
        <taxon>Craniata</taxon>
        <taxon>Vertebrata</taxon>
        <taxon>Euteleostomi</taxon>
        <taxon>Mammalia</taxon>
        <taxon>Eutheria</taxon>
        <taxon>Laurasiatheria</taxon>
        <taxon>Artiodactyla</taxon>
        <taxon>Whippomorpha</taxon>
        <taxon>Cetacea</taxon>
        <taxon>Mysticeti</taxon>
        <taxon>Eschrichtiidae</taxon>
        <taxon>Eschrichtius</taxon>
    </lineage>
</organism>
<feature type="compositionally biased region" description="Pro residues" evidence="1">
    <location>
        <begin position="1"/>
        <end position="10"/>
    </location>
</feature>
<protein>
    <submittedName>
        <fullName evidence="2">Uncharacterized protein</fullName>
    </submittedName>
</protein>
<feature type="compositionally biased region" description="Basic and acidic residues" evidence="1">
    <location>
        <begin position="15"/>
        <end position="33"/>
    </location>
</feature>
<proteinExistence type="predicted"/>
<accession>A0AB34H545</accession>
<evidence type="ECO:0000313" key="2">
    <source>
        <dbReference type="EMBL" id="KAJ8785824.1"/>
    </source>
</evidence>
<name>A0AB34H545_ESCRO</name>
<dbReference type="EMBL" id="JAIQCJ010002005">
    <property type="protein sequence ID" value="KAJ8785824.1"/>
    <property type="molecule type" value="Genomic_DNA"/>
</dbReference>
<comment type="caution">
    <text evidence="2">The sequence shown here is derived from an EMBL/GenBank/DDBJ whole genome shotgun (WGS) entry which is preliminary data.</text>
</comment>
<gene>
    <name evidence="2" type="ORF">J1605_006784</name>
</gene>
<reference evidence="2 3" key="1">
    <citation type="submission" date="2022-11" db="EMBL/GenBank/DDBJ databases">
        <title>Whole genome sequence of Eschrichtius robustus ER-17-0199.</title>
        <authorList>
            <person name="Bruniche-Olsen A."/>
            <person name="Black A.N."/>
            <person name="Fields C.J."/>
            <person name="Walden K."/>
            <person name="Dewoody J.A."/>
        </authorList>
    </citation>
    <scope>NUCLEOTIDE SEQUENCE [LARGE SCALE GENOMIC DNA]</scope>
    <source>
        <strain evidence="2">ER-17-0199</strain>
        <tissue evidence="2">Blubber</tissue>
    </source>
</reference>
<dbReference type="AlphaFoldDB" id="A0AB34H545"/>
<dbReference type="Proteomes" id="UP001159641">
    <property type="component" value="Unassembled WGS sequence"/>
</dbReference>